<evidence type="ECO:0000313" key="6">
    <source>
        <dbReference type="EMBL" id="TCS92383.1"/>
    </source>
</evidence>
<comment type="catalytic activity">
    <reaction evidence="4">
        <text>holo-[ACP] + malonyl-CoA = malonyl-[ACP] + CoA</text>
        <dbReference type="Rhea" id="RHEA:41792"/>
        <dbReference type="Rhea" id="RHEA-COMP:9623"/>
        <dbReference type="Rhea" id="RHEA-COMP:9685"/>
        <dbReference type="ChEBI" id="CHEBI:57287"/>
        <dbReference type="ChEBI" id="CHEBI:57384"/>
        <dbReference type="ChEBI" id="CHEBI:64479"/>
        <dbReference type="ChEBI" id="CHEBI:78449"/>
        <dbReference type="EC" id="2.3.1.39"/>
    </reaction>
</comment>
<dbReference type="PANTHER" id="PTHR42681:SF1">
    <property type="entry name" value="MALONYL-COA-ACYL CARRIER PROTEIN TRANSACYLASE, MITOCHONDRIAL"/>
    <property type="match status" value="1"/>
</dbReference>
<evidence type="ECO:0000256" key="2">
    <source>
        <dbReference type="ARBA" id="ARBA00022679"/>
    </source>
</evidence>
<accession>A0A4R3KZX9</accession>
<evidence type="ECO:0000313" key="7">
    <source>
        <dbReference type="Proteomes" id="UP000294937"/>
    </source>
</evidence>
<dbReference type="RefSeq" id="WP_131926670.1">
    <property type="nucleotide sequence ID" value="NZ_SMAG01000012.1"/>
</dbReference>
<dbReference type="InterPro" id="IPR050858">
    <property type="entry name" value="Mal-CoA-ACP_Trans/PKS_FabD"/>
</dbReference>
<evidence type="ECO:0000256" key="3">
    <source>
        <dbReference type="ARBA" id="ARBA00023315"/>
    </source>
</evidence>
<keyword evidence="3" id="KW-0012">Acyltransferase</keyword>
<sequence length="310" mass="35197">MSKKAYVFPGLAAMTFDQVKMFIENSQFAWKRFAEADEILGLSLKENFKNELEEYGPFAQCAFVAMSVAALDWVESQDSAPADYCVGGSFGGMVAAVYAGSITYHDAVQATYQSALLERELKSQIKQDFGTHFLYRYPLEKAEQLVEYFSSKGEWLEISAYINENLLAVTGSIDSIEEVKQIVKAEKRSISLDTINRMIHCSRLSTLNEKAKEQIFDHISFMPIRIPVISDVDGVIVKESHLLKQMILDEVDHPIRWDLTVQTMKEVGVTEVFVMGPTDILGPTLKHHFKTHLITPQHVLDEERKSYLRQ</sequence>
<dbReference type="Pfam" id="PF00698">
    <property type="entry name" value="Acyl_transf_1"/>
    <property type="match status" value="1"/>
</dbReference>
<proteinExistence type="predicted"/>
<dbReference type="EMBL" id="SMAG01000012">
    <property type="protein sequence ID" value="TCS92383.1"/>
    <property type="molecule type" value="Genomic_DNA"/>
</dbReference>
<dbReference type="PANTHER" id="PTHR42681">
    <property type="entry name" value="MALONYL-COA-ACYL CARRIER PROTEIN TRANSACYLASE, MITOCHONDRIAL"/>
    <property type="match status" value="1"/>
</dbReference>
<keyword evidence="7" id="KW-1185">Reference proteome</keyword>
<protein>
    <recommendedName>
        <fullName evidence="1">[acyl-carrier-protein] S-malonyltransferase</fullName>
        <ecNumber evidence="1">2.3.1.39</ecNumber>
    </recommendedName>
</protein>
<dbReference type="Proteomes" id="UP000294937">
    <property type="component" value="Unassembled WGS sequence"/>
</dbReference>
<name>A0A4R3KZX9_9BACL</name>
<gene>
    <name evidence="6" type="ORF">EDD58_1126</name>
</gene>
<dbReference type="InterPro" id="IPR014043">
    <property type="entry name" value="Acyl_transferase_dom"/>
</dbReference>
<dbReference type="GO" id="GO:0004314">
    <property type="term" value="F:[acyl-carrier-protein] S-malonyltransferase activity"/>
    <property type="evidence" value="ECO:0007669"/>
    <property type="project" value="UniProtKB-EC"/>
</dbReference>
<feature type="domain" description="Malonyl-CoA:ACP transacylase (MAT)" evidence="5">
    <location>
        <begin position="58"/>
        <end position="267"/>
    </location>
</feature>
<evidence type="ECO:0000256" key="1">
    <source>
        <dbReference type="ARBA" id="ARBA00013258"/>
    </source>
</evidence>
<dbReference type="OrthoDB" id="9805460at2"/>
<organism evidence="6 7">
    <name type="scientific">Hazenella coriacea</name>
    <dbReference type="NCBI Taxonomy" id="1179467"/>
    <lineage>
        <taxon>Bacteria</taxon>
        <taxon>Bacillati</taxon>
        <taxon>Bacillota</taxon>
        <taxon>Bacilli</taxon>
        <taxon>Bacillales</taxon>
        <taxon>Thermoactinomycetaceae</taxon>
        <taxon>Hazenella</taxon>
    </lineage>
</organism>
<reference evidence="6 7" key="1">
    <citation type="submission" date="2019-03" db="EMBL/GenBank/DDBJ databases">
        <title>Genomic Encyclopedia of Type Strains, Phase IV (KMG-IV): sequencing the most valuable type-strain genomes for metagenomic binning, comparative biology and taxonomic classification.</title>
        <authorList>
            <person name="Goeker M."/>
        </authorList>
    </citation>
    <scope>NUCLEOTIDE SEQUENCE [LARGE SCALE GENOMIC DNA]</scope>
    <source>
        <strain evidence="6 7">DSM 45707</strain>
    </source>
</reference>
<evidence type="ECO:0000259" key="5">
    <source>
        <dbReference type="Pfam" id="PF00698"/>
    </source>
</evidence>
<keyword evidence="2" id="KW-0808">Transferase</keyword>
<dbReference type="SUPFAM" id="SSF52151">
    <property type="entry name" value="FabD/lysophospholipase-like"/>
    <property type="match status" value="1"/>
</dbReference>
<dbReference type="InterPro" id="IPR016035">
    <property type="entry name" value="Acyl_Trfase/lysoPLipase"/>
</dbReference>
<evidence type="ECO:0000256" key="4">
    <source>
        <dbReference type="ARBA" id="ARBA00048462"/>
    </source>
</evidence>
<dbReference type="EC" id="2.3.1.39" evidence="1"/>
<dbReference type="AlphaFoldDB" id="A0A4R3KZX9"/>
<comment type="caution">
    <text evidence="6">The sequence shown here is derived from an EMBL/GenBank/DDBJ whole genome shotgun (WGS) entry which is preliminary data.</text>
</comment>
<dbReference type="GO" id="GO:0006633">
    <property type="term" value="P:fatty acid biosynthetic process"/>
    <property type="evidence" value="ECO:0007669"/>
    <property type="project" value="TreeGrafter"/>
</dbReference>
<dbReference type="Gene3D" id="3.30.70.250">
    <property type="entry name" value="Malonyl-CoA ACP transacylase, ACP-binding"/>
    <property type="match status" value="1"/>
</dbReference>
<dbReference type="Gene3D" id="3.40.366.10">
    <property type="entry name" value="Malonyl-Coenzyme A Acyl Carrier Protein, domain 2"/>
    <property type="match status" value="1"/>
</dbReference>
<dbReference type="InterPro" id="IPR001227">
    <property type="entry name" value="Ac_transferase_dom_sf"/>
</dbReference>